<evidence type="ECO:0000313" key="5">
    <source>
        <dbReference type="Proteomes" id="UP000653674"/>
    </source>
</evidence>
<dbReference type="InterPro" id="IPR047650">
    <property type="entry name" value="Transpos_IS110"/>
</dbReference>
<dbReference type="NCBIfam" id="NF033542">
    <property type="entry name" value="transpos_IS110"/>
    <property type="match status" value="1"/>
</dbReference>
<feature type="domain" description="Transposase IS110-like N-terminal" evidence="2">
    <location>
        <begin position="6"/>
        <end position="156"/>
    </location>
</feature>
<organism evidence="4 5">
    <name type="scientific">Planosporangium flavigriseum</name>
    <dbReference type="NCBI Taxonomy" id="373681"/>
    <lineage>
        <taxon>Bacteria</taxon>
        <taxon>Bacillati</taxon>
        <taxon>Actinomycetota</taxon>
        <taxon>Actinomycetes</taxon>
        <taxon>Micromonosporales</taxon>
        <taxon>Micromonosporaceae</taxon>
        <taxon>Planosporangium</taxon>
    </lineage>
</organism>
<name>A0A8J3LP44_9ACTN</name>
<evidence type="ECO:0000259" key="2">
    <source>
        <dbReference type="Pfam" id="PF01548"/>
    </source>
</evidence>
<dbReference type="Proteomes" id="UP000653674">
    <property type="component" value="Unassembled WGS sequence"/>
</dbReference>
<comment type="caution">
    <text evidence="4">The sequence shown here is derived from an EMBL/GenBank/DDBJ whole genome shotgun (WGS) entry which is preliminary data.</text>
</comment>
<evidence type="ECO:0000259" key="3">
    <source>
        <dbReference type="Pfam" id="PF02371"/>
    </source>
</evidence>
<dbReference type="PANTHER" id="PTHR33055:SF16">
    <property type="entry name" value="TRANSPOSASE FOR INSERTION SEQUENCE ELEMENT IS1547"/>
    <property type="match status" value="1"/>
</dbReference>
<gene>
    <name evidence="4" type="ORF">Pfl04_33580</name>
</gene>
<reference evidence="4" key="1">
    <citation type="submission" date="2021-01" db="EMBL/GenBank/DDBJ databases">
        <title>Whole genome shotgun sequence of Planosporangium flavigriseum NBRC 105377.</title>
        <authorList>
            <person name="Komaki H."/>
            <person name="Tamura T."/>
        </authorList>
    </citation>
    <scope>NUCLEOTIDE SEQUENCE</scope>
    <source>
        <strain evidence="4">NBRC 105377</strain>
    </source>
</reference>
<dbReference type="AlphaFoldDB" id="A0A8J3LP44"/>
<accession>A0A8J3LP44</accession>
<dbReference type="GO" id="GO:0004803">
    <property type="term" value="F:transposase activity"/>
    <property type="evidence" value="ECO:0007669"/>
    <property type="project" value="InterPro"/>
</dbReference>
<dbReference type="InterPro" id="IPR002525">
    <property type="entry name" value="Transp_IS110-like_N"/>
</dbReference>
<dbReference type="GO" id="GO:0006313">
    <property type="term" value="P:DNA transposition"/>
    <property type="evidence" value="ECO:0007669"/>
    <property type="project" value="InterPro"/>
</dbReference>
<keyword evidence="5" id="KW-1185">Reference proteome</keyword>
<feature type="region of interest" description="Disordered" evidence="1">
    <location>
        <begin position="339"/>
        <end position="387"/>
    </location>
</feature>
<evidence type="ECO:0000313" key="4">
    <source>
        <dbReference type="EMBL" id="GIG74954.1"/>
    </source>
</evidence>
<dbReference type="Pfam" id="PF01548">
    <property type="entry name" value="DEDD_Tnp_IS110"/>
    <property type="match status" value="1"/>
</dbReference>
<sequence>MGRVIIGMDPHKRSATIEVIDDGENMLAQGRFGTDTAGYQAMLKAGRKYRHRTWAVEGCNGIGHHIAQRLVADGETVLDVPAKLSARARVFATGQGRKTDPVDAHSVAVAALRTKGLRQVVVDDATVALRLLADRRDELGRARTDTVNRLHLLLLELVAGGAKKDLSALQARALLNTVRPRDIVGRTRRQLAAELITELAVIDKKIKTADARLTALIAATGSRLQELTGIGPSGAARLIGDVGDIARFASRGHFASWNGTAPLDASSGDQERHRLSRAGNRRINRALHIMAVVQLRHDTEGRAYYRRRVAAGKTPMEAMRALKRRLSDVVYRQMAADAKAARTGPGGQSGAALQSSAAGPIPMASSSDQSLPGPADTHPRTLLLARY</sequence>
<dbReference type="Pfam" id="PF02371">
    <property type="entry name" value="Transposase_20"/>
    <property type="match status" value="1"/>
</dbReference>
<feature type="domain" description="Transposase IS116/IS110/IS902 C-terminal" evidence="3">
    <location>
        <begin position="222"/>
        <end position="306"/>
    </location>
</feature>
<dbReference type="RefSeq" id="WP_168079545.1">
    <property type="nucleotide sequence ID" value="NZ_BAAAQJ010000005.1"/>
</dbReference>
<dbReference type="EMBL" id="BONU01000024">
    <property type="protein sequence ID" value="GIG74954.1"/>
    <property type="molecule type" value="Genomic_DNA"/>
</dbReference>
<feature type="compositionally biased region" description="Low complexity" evidence="1">
    <location>
        <begin position="350"/>
        <end position="360"/>
    </location>
</feature>
<dbReference type="GO" id="GO:0003677">
    <property type="term" value="F:DNA binding"/>
    <property type="evidence" value="ECO:0007669"/>
    <property type="project" value="InterPro"/>
</dbReference>
<evidence type="ECO:0000256" key="1">
    <source>
        <dbReference type="SAM" id="MobiDB-lite"/>
    </source>
</evidence>
<dbReference type="InterPro" id="IPR003346">
    <property type="entry name" value="Transposase_20"/>
</dbReference>
<dbReference type="PANTHER" id="PTHR33055">
    <property type="entry name" value="TRANSPOSASE FOR INSERTION SEQUENCE ELEMENT IS1111A"/>
    <property type="match status" value="1"/>
</dbReference>
<protein>
    <submittedName>
        <fullName evidence="4">IS110 family transposase</fullName>
    </submittedName>
</protein>
<proteinExistence type="predicted"/>